<evidence type="ECO:0000313" key="4">
    <source>
        <dbReference type="Proteomes" id="UP000308768"/>
    </source>
</evidence>
<evidence type="ECO:0000313" key="3">
    <source>
        <dbReference type="EMBL" id="TKA71776.1"/>
    </source>
</evidence>
<dbReference type="STRING" id="331657.A0A4U0X896"/>
<feature type="compositionally biased region" description="Low complexity" evidence="2">
    <location>
        <begin position="525"/>
        <end position="548"/>
    </location>
</feature>
<feature type="compositionally biased region" description="Basic residues" evidence="2">
    <location>
        <begin position="486"/>
        <end position="496"/>
    </location>
</feature>
<comment type="caution">
    <text evidence="3">The sequence shown here is derived from an EMBL/GenBank/DDBJ whole genome shotgun (WGS) entry which is preliminary data.</text>
</comment>
<name>A0A4U0X896_9PEZI</name>
<feature type="compositionally biased region" description="Acidic residues" evidence="2">
    <location>
        <begin position="279"/>
        <end position="289"/>
    </location>
</feature>
<dbReference type="Proteomes" id="UP000308768">
    <property type="component" value="Unassembled WGS sequence"/>
</dbReference>
<feature type="region of interest" description="Disordered" evidence="2">
    <location>
        <begin position="338"/>
        <end position="604"/>
    </location>
</feature>
<feature type="compositionally biased region" description="Basic and acidic residues" evidence="2">
    <location>
        <begin position="262"/>
        <end position="277"/>
    </location>
</feature>
<feature type="region of interest" description="Disordered" evidence="2">
    <location>
        <begin position="180"/>
        <end position="200"/>
    </location>
</feature>
<feature type="coiled-coil region" evidence="1">
    <location>
        <begin position="52"/>
        <end position="114"/>
    </location>
</feature>
<accession>A0A4U0X896</accession>
<protein>
    <submittedName>
        <fullName evidence="3">Uncharacterized protein</fullName>
    </submittedName>
</protein>
<evidence type="ECO:0000256" key="2">
    <source>
        <dbReference type="SAM" id="MobiDB-lite"/>
    </source>
</evidence>
<dbReference type="EMBL" id="NAJN01000543">
    <property type="protein sequence ID" value="TKA71776.1"/>
    <property type="molecule type" value="Genomic_DNA"/>
</dbReference>
<feature type="compositionally biased region" description="Acidic residues" evidence="2">
    <location>
        <begin position="444"/>
        <end position="453"/>
    </location>
</feature>
<organism evidence="3 4">
    <name type="scientific">Cryomyces minteri</name>
    <dbReference type="NCBI Taxonomy" id="331657"/>
    <lineage>
        <taxon>Eukaryota</taxon>
        <taxon>Fungi</taxon>
        <taxon>Dikarya</taxon>
        <taxon>Ascomycota</taxon>
        <taxon>Pezizomycotina</taxon>
        <taxon>Dothideomycetes</taxon>
        <taxon>Dothideomycetes incertae sedis</taxon>
        <taxon>Cryomyces</taxon>
    </lineage>
</organism>
<keyword evidence="1" id="KW-0175">Coiled coil</keyword>
<feature type="compositionally biased region" description="Basic and acidic residues" evidence="2">
    <location>
        <begin position="292"/>
        <end position="306"/>
    </location>
</feature>
<reference evidence="3 4" key="1">
    <citation type="submission" date="2017-03" db="EMBL/GenBank/DDBJ databases">
        <title>Genomes of endolithic fungi from Antarctica.</title>
        <authorList>
            <person name="Coleine C."/>
            <person name="Masonjones S."/>
            <person name="Stajich J.E."/>
        </authorList>
    </citation>
    <scope>NUCLEOTIDE SEQUENCE [LARGE SCALE GENOMIC DNA]</scope>
    <source>
        <strain evidence="3 4">CCFEE 5187</strain>
    </source>
</reference>
<sequence>MAPRAVSHYPTELSELEPSLRTAALELKYERSTHLVESIAKNEDIRKIRFQLHLLENENDGLHDQLAQEEHRGDGLERSMQDAIVRAEDAEVEAERVSNQLRIQSRELQTLRAELLSMHNLTTDSTKLLTEKLALAREMAALKPELEHLRSQATSQQGHLSEKLALQRQLTTVQVELENEKRTSQRALAKRRDSEYNARQEPQIEDLRKELATEKLERKKVNQLLLEAKAELKDDQITSHRNQTSAEKALRELEVELAKEKERTKRALEKQGKKADQTAETEERIEELQAELSKEKRTREKAEKAVQKSSSDWEAQKSLLDDKLDQFRNKLKATKEELKSTREELQKAQIAASARPATKVPTEKPVKNARKRGAAQMDADATTLGTPGDGLPAKREKRANSTLVGEKSTFSITPFLNRTSLAPESPEPAAPHVGTAAEGAAAAEVEDEIEEVDQSPSAVRKVPTENPAAPKAKPKPLVTASGNKSNVKKAPPRKRAVMSTLEKVTEEGDDDESNDNENAMEIANPAAFKSTTTTATTAKPTQFKPKAPLTKPSGIRKSLASFATFTAEPEPERKKKRKLLGGPSALGKTLFDEEDSQPIKPAPGMFGGARGLGFGAFGGRGGKGLLGKGGVKAGGMGMVIEADGFQFSPLKRDRRALGK</sequence>
<dbReference type="OrthoDB" id="20105at2759"/>
<proteinExistence type="predicted"/>
<gene>
    <name evidence="3" type="ORF">B0A49_06100</name>
</gene>
<feature type="compositionally biased region" description="Polar residues" evidence="2">
    <location>
        <begin position="400"/>
        <end position="420"/>
    </location>
</feature>
<evidence type="ECO:0000256" key="1">
    <source>
        <dbReference type="SAM" id="Coils"/>
    </source>
</evidence>
<feature type="region of interest" description="Disordered" evidence="2">
    <location>
        <begin position="262"/>
        <end position="317"/>
    </location>
</feature>
<dbReference type="AlphaFoldDB" id="A0A4U0X896"/>
<keyword evidence="4" id="KW-1185">Reference proteome</keyword>